<dbReference type="InterPro" id="IPR014031">
    <property type="entry name" value="Ketoacyl_synth_C"/>
</dbReference>
<sequence>MKKDIAIIGLSGRFPKSDNIEEFWKNLVEEKELIHFFTDDELKEKGIEKKVLNRKNYIKAASFVANTNFFDYPFFKYTLDEARIMNPQTRMMHHLVWEAIEDAACDIERYTKKIGVFLGANKDLNWSLYTSLTNDVNVDELTKSKMSNPNFMASLIAHKLNFKGPCYFIDTACSTSLSTVHLACRSLLLSECGTAVVGGIRLLSENDYGYKYQEGSIMSIDGHNRSFDSQSSGTIGSDGAGVVVLKRLEEAIKDNDNIYAVIKGSAMNNDGNAKAGYTMPSVTGQIECIKLAHKIAGVEPEDISYIEAHGTGTKIGDPIEIESLNIAFNNSTSHKCAIGTVKSNMGHADEAAGIAGLIKTALSLNHKTIPASLHYESPNPTINFNEGPFYVNHSSKKWENVDGKARTAGVSSLGIGGTNIHVILQEAPLNENTKVKSKYKLVRYSAQTENALERYEEKLLKFIEHKKELSIEDLSYTLQIGRKQFDFRKYLIVKEGDDLIQALKDKNTFATALSPKNNIIFMFSGQGSQYVNMGKELYQTYPLFKETLDQGLLYLKEFNDFDYKNILFNADAVADTRINETLFTQPILFLFEYTLAQLLISIGVKPNYMIGHSLGEYVAATIGGVFTFKDALKIVAKRAELMSKVPKGEMLSIGISINQIKKEIIEGVSVAAINAHDSFVVSGTETSIALVKKQLEEEEIPFVLLKTSHAFHSTMMNEIQEDFEKELESITLQKSEIPFISNITGKFITDEESTSIKYWSNHILEKVEFEKGIKELIALNNSLFIEVGPGRTLATFYKKSQNINLENDVITTVKHHKETVDDDKYFADFLGQLWSNGIDINWEVYYEGGKPNRLSIPTYDFDRYDVPSKVTIDENFLKRDALEPGKKEISESVYILSWKYIPRSKNKGTLFSKAEKYLFFNDGSLFNNELIKKLKTDGKHIIEIVKGERFEAENPNKIIVNPEVLGDYEELNSHLRTVNFKFDFIIYAWELSHKNATEVHRKYQDYNLTFNTIQTIIKAFKLDEITEPKKIAVINDKNNTVTGAENSTNINQHTETMLNVLTQEFVNIYATSIDIDVNDELEKSVFEVSGELEMETKYYKVAFRNGRRWIPNYESLEIGQKDKYRAPIIKEKGNYLIIGMLDDIEYALASHLLKEYQANVIILSNAFPQQWNKKQKQLYEKLKEYSGTITSLHVDIADYESFLLAFESIESEHGTIDGIVHMARNIDITEIALVNTITDNIIEKHFSPRVNGFLNIERITRDRKVDFVKVISSLSSFLGGISYGAYASASALMDSIVLQKAKANWSIINLDRVQEEEPWINQKEVVTTFHNSFIYEDIKQIIVSKRDIHNPVSAIKKEVKSILNAEINRKTLKTSYAEPKTEKESQMVKIFEDLFGLKGVGTQDDFFSLGGDSLKAMVLINILKKETGIAITIAEIFSNKTVYDLSLLIEEKKWLQEDKIQVNQLII</sequence>
<dbReference type="Gene3D" id="3.30.70.3290">
    <property type="match status" value="1"/>
</dbReference>
<evidence type="ECO:0000313" key="7">
    <source>
        <dbReference type="Proteomes" id="UP001273350"/>
    </source>
</evidence>
<dbReference type="InterPro" id="IPR032821">
    <property type="entry name" value="PKS_assoc"/>
</dbReference>
<feature type="domain" description="Ketosynthase family 3 (KS3)" evidence="5">
    <location>
        <begin position="2"/>
        <end position="426"/>
    </location>
</feature>
<dbReference type="PROSITE" id="PS00606">
    <property type="entry name" value="KS3_1"/>
    <property type="match status" value="1"/>
</dbReference>
<dbReference type="Gene3D" id="3.40.366.10">
    <property type="entry name" value="Malonyl-Coenzyme A Acyl Carrier Protein, domain 2"/>
    <property type="match status" value="1"/>
</dbReference>
<dbReference type="Gene3D" id="1.10.1200.10">
    <property type="entry name" value="ACP-like"/>
    <property type="match status" value="1"/>
</dbReference>
<dbReference type="CDD" id="cd00833">
    <property type="entry name" value="PKS"/>
    <property type="match status" value="1"/>
</dbReference>
<dbReference type="InterPro" id="IPR018201">
    <property type="entry name" value="Ketoacyl_synth_AS"/>
</dbReference>
<dbReference type="Pfam" id="PF00109">
    <property type="entry name" value="ketoacyl-synt"/>
    <property type="match status" value="1"/>
</dbReference>
<dbReference type="SUPFAM" id="SSF53901">
    <property type="entry name" value="Thiolase-like"/>
    <property type="match status" value="1"/>
</dbReference>
<dbReference type="InterPro" id="IPR050091">
    <property type="entry name" value="PKS_NRPS_Biosynth_Enz"/>
</dbReference>
<feature type="domain" description="Carrier" evidence="4">
    <location>
        <begin position="1378"/>
        <end position="1453"/>
    </location>
</feature>
<dbReference type="InterPro" id="IPR016035">
    <property type="entry name" value="Acyl_Trfase/lysoPLipase"/>
</dbReference>
<dbReference type="PANTHER" id="PTHR43775:SF51">
    <property type="entry name" value="INACTIVE PHENOLPHTHIOCEROL SYNTHESIS POLYKETIDE SYNTHASE TYPE I PKS1-RELATED"/>
    <property type="match status" value="1"/>
</dbReference>
<gene>
    <name evidence="6" type="ORF">SGQ83_01970</name>
</gene>
<dbReference type="SUPFAM" id="SSF55048">
    <property type="entry name" value="Probable ACP-binding domain of malonyl-CoA ACP transacylase"/>
    <property type="match status" value="1"/>
</dbReference>
<dbReference type="Pfam" id="PF16197">
    <property type="entry name" value="KAsynt_C_assoc"/>
    <property type="match status" value="1"/>
</dbReference>
<dbReference type="InterPro" id="IPR020841">
    <property type="entry name" value="PKS_Beta-ketoAc_synthase_dom"/>
</dbReference>
<keyword evidence="3" id="KW-0808">Transferase</keyword>
<dbReference type="SMART" id="SM00825">
    <property type="entry name" value="PKS_KS"/>
    <property type="match status" value="1"/>
</dbReference>
<dbReference type="Pfam" id="PF08659">
    <property type="entry name" value="KR"/>
    <property type="match status" value="1"/>
</dbReference>
<keyword evidence="2" id="KW-0597">Phosphoprotein</keyword>
<evidence type="ECO:0000259" key="5">
    <source>
        <dbReference type="PROSITE" id="PS52004"/>
    </source>
</evidence>
<comment type="caution">
    <text evidence="6">The sequence shown here is derived from an EMBL/GenBank/DDBJ whole genome shotgun (WGS) entry which is preliminary data.</text>
</comment>
<evidence type="ECO:0000256" key="1">
    <source>
        <dbReference type="ARBA" id="ARBA00022450"/>
    </source>
</evidence>
<dbReference type="Proteomes" id="UP001273350">
    <property type="component" value="Unassembled WGS sequence"/>
</dbReference>
<dbReference type="SUPFAM" id="SSF52151">
    <property type="entry name" value="FabD/lysophospholipase-like"/>
    <property type="match status" value="1"/>
</dbReference>
<dbReference type="Pfam" id="PF02801">
    <property type="entry name" value="Ketoacyl-synt_C"/>
    <property type="match status" value="1"/>
</dbReference>
<dbReference type="PANTHER" id="PTHR43775">
    <property type="entry name" value="FATTY ACID SYNTHASE"/>
    <property type="match status" value="1"/>
</dbReference>
<keyword evidence="1" id="KW-0596">Phosphopantetheine</keyword>
<dbReference type="InterPro" id="IPR036291">
    <property type="entry name" value="NAD(P)-bd_dom_sf"/>
</dbReference>
<name>A0ABU4R9H2_9FLAO</name>
<dbReference type="InterPro" id="IPR013968">
    <property type="entry name" value="PKS_KR"/>
</dbReference>
<dbReference type="SUPFAM" id="SSF47336">
    <property type="entry name" value="ACP-like"/>
    <property type="match status" value="1"/>
</dbReference>
<dbReference type="SMART" id="SM00822">
    <property type="entry name" value="PKS_KR"/>
    <property type="match status" value="1"/>
</dbReference>
<evidence type="ECO:0000256" key="3">
    <source>
        <dbReference type="ARBA" id="ARBA00022679"/>
    </source>
</evidence>
<dbReference type="InterPro" id="IPR001227">
    <property type="entry name" value="Ac_transferase_dom_sf"/>
</dbReference>
<dbReference type="PROSITE" id="PS52004">
    <property type="entry name" value="KS3_2"/>
    <property type="match status" value="1"/>
</dbReference>
<organism evidence="6 7">
    <name type="scientific">Flavobacterium cupriresistens</name>
    <dbReference type="NCBI Taxonomy" id="2893885"/>
    <lineage>
        <taxon>Bacteria</taxon>
        <taxon>Pseudomonadati</taxon>
        <taxon>Bacteroidota</taxon>
        <taxon>Flavobacteriia</taxon>
        <taxon>Flavobacteriales</taxon>
        <taxon>Flavobacteriaceae</taxon>
        <taxon>Flavobacterium</taxon>
    </lineage>
</organism>
<keyword evidence="7" id="KW-1185">Reference proteome</keyword>
<dbReference type="SMART" id="SM00827">
    <property type="entry name" value="PKS_AT"/>
    <property type="match status" value="1"/>
</dbReference>
<dbReference type="InterPro" id="IPR009081">
    <property type="entry name" value="PP-bd_ACP"/>
</dbReference>
<protein>
    <submittedName>
        <fullName evidence="6">Beta-ketoacyl synthase N-terminal-like domain-containing protein</fullName>
    </submittedName>
</protein>
<evidence type="ECO:0000313" key="6">
    <source>
        <dbReference type="EMBL" id="MDX6188100.1"/>
    </source>
</evidence>
<dbReference type="InterPro" id="IPR014030">
    <property type="entry name" value="Ketoacyl_synth_N"/>
</dbReference>
<dbReference type="Gene3D" id="3.40.47.10">
    <property type="match status" value="1"/>
</dbReference>
<dbReference type="InterPro" id="IPR057326">
    <property type="entry name" value="KR_dom"/>
</dbReference>
<dbReference type="InterPro" id="IPR036736">
    <property type="entry name" value="ACP-like_sf"/>
</dbReference>
<reference evidence="6 7" key="1">
    <citation type="submission" date="2023-11" db="EMBL/GenBank/DDBJ databases">
        <title>Unpublished Manusciprt.</title>
        <authorList>
            <person name="Saticioglu I.B."/>
            <person name="Ay H."/>
            <person name="Ajmi N."/>
            <person name="Altun S."/>
            <person name="Duman M."/>
        </authorList>
    </citation>
    <scope>NUCLEOTIDE SEQUENCE [LARGE SCALE GENOMIC DNA]</scope>
    <source>
        <strain evidence="6 7">Fl-318</strain>
    </source>
</reference>
<dbReference type="Gene3D" id="3.40.50.720">
    <property type="entry name" value="NAD(P)-binding Rossmann-like Domain"/>
    <property type="match status" value="1"/>
</dbReference>
<accession>A0ABU4R9H2</accession>
<dbReference type="InterPro" id="IPR016036">
    <property type="entry name" value="Malonyl_transacylase_ACP-bd"/>
</dbReference>
<dbReference type="PROSITE" id="PS50075">
    <property type="entry name" value="CARRIER"/>
    <property type="match status" value="1"/>
</dbReference>
<dbReference type="Pfam" id="PF00698">
    <property type="entry name" value="Acyl_transf_1"/>
    <property type="match status" value="1"/>
</dbReference>
<proteinExistence type="predicted"/>
<dbReference type="Gene3D" id="3.30.70.250">
    <property type="entry name" value="Malonyl-CoA ACP transacylase, ACP-binding"/>
    <property type="match status" value="1"/>
</dbReference>
<evidence type="ECO:0000256" key="2">
    <source>
        <dbReference type="ARBA" id="ARBA00022553"/>
    </source>
</evidence>
<evidence type="ECO:0000259" key="4">
    <source>
        <dbReference type="PROSITE" id="PS50075"/>
    </source>
</evidence>
<dbReference type="InterPro" id="IPR014043">
    <property type="entry name" value="Acyl_transferase_dom"/>
</dbReference>
<dbReference type="InterPro" id="IPR016039">
    <property type="entry name" value="Thiolase-like"/>
</dbReference>
<dbReference type="SUPFAM" id="SSF51735">
    <property type="entry name" value="NAD(P)-binding Rossmann-fold domains"/>
    <property type="match status" value="1"/>
</dbReference>
<dbReference type="RefSeq" id="WP_230002496.1">
    <property type="nucleotide sequence ID" value="NZ_CP087134.1"/>
</dbReference>
<dbReference type="EMBL" id="JAWXVI010000001">
    <property type="protein sequence ID" value="MDX6188100.1"/>
    <property type="molecule type" value="Genomic_DNA"/>
</dbReference>
<dbReference type="Pfam" id="PF00550">
    <property type="entry name" value="PP-binding"/>
    <property type="match status" value="1"/>
</dbReference>